<protein>
    <recommendedName>
        <fullName evidence="12">Fluoride-specific ion channel FluC</fullName>
    </recommendedName>
</protein>
<feature type="transmembrane region" description="Helical" evidence="12">
    <location>
        <begin position="69"/>
        <end position="92"/>
    </location>
</feature>
<comment type="caution">
    <text evidence="13">The sequence shown here is derived from an EMBL/GenBank/DDBJ whole genome shotgun (WGS) entry which is preliminary data.</text>
</comment>
<evidence type="ECO:0000256" key="2">
    <source>
        <dbReference type="ARBA" id="ARBA00022475"/>
    </source>
</evidence>
<dbReference type="EMBL" id="JANTHZ010000007">
    <property type="protein sequence ID" value="MCS0496689.1"/>
    <property type="molecule type" value="Genomic_DNA"/>
</dbReference>
<keyword evidence="7 12" id="KW-0406">Ion transport</keyword>
<dbReference type="HAMAP" id="MF_00454">
    <property type="entry name" value="FluC"/>
    <property type="match status" value="1"/>
</dbReference>
<evidence type="ECO:0000256" key="8">
    <source>
        <dbReference type="ARBA" id="ARBA00023136"/>
    </source>
</evidence>
<keyword evidence="3" id="KW-0997">Cell inner membrane</keyword>
<evidence type="ECO:0000256" key="1">
    <source>
        <dbReference type="ARBA" id="ARBA00004651"/>
    </source>
</evidence>
<name>A0A9X2T6R5_9HYPH</name>
<evidence type="ECO:0000256" key="4">
    <source>
        <dbReference type="ARBA" id="ARBA00022692"/>
    </source>
</evidence>
<evidence type="ECO:0000256" key="5">
    <source>
        <dbReference type="ARBA" id="ARBA00022989"/>
    </source>
</evidence>
<feature type="transmembrane region" description="Helical" evidence="12">
    <location>
        <begin position="34"/>
        <end position="57"/>
    </location>
</feature>
<dbReference type="AlphaFoldDB" id="A0A9X2T6R5"/>
<organism evidence="13 14">
    <name type="scientific">Ancylobacter mangrovi</name>
    <dbReference type="NCBI Taxonomy" id="2972472"/>
    <lineage>
        <taxon>Bacteria</taxon>
        <taxon>Pseudomonadati</taxon>
        <taxon>Pseudomonadota</taxon>
        <taxon>Alphaproteobacteria</taxon>
        <taxon>Hyphomicrobiales</taxon>
        <taxon>Xanthobacteraceae</taxon>
        <taxon>Ancylobacter</taxon>
    </lineage>
</organism>
<keyword evidence="4 12" id="KW-0812">Transmembrane</keyword>
<evidence type="ECO:0000256" key="10">
    <source>
        <dbReference type="ARBA" id="ARBA00035120"/>
    </source>
</evidence>
<gene>
    <name evidence="12 13" type="primary">crcB</name>
    <name evidence="12" type="synonym">fluC</name>
    <name evidence="13" type="ORF">NVS89_16430</name>
</gene>
<reference evidence="13" key="1">
    <citation type="submission" date="2022-08" db="EMBL/GenBank/DDBJ databases">
        <authorList>
            <person name="Li F."/>
        </authorList>
    </citation>
    <scope>NUCLEOTIDE SEQUENCE</scope>
    <source>
        <strain evidence="13">MQZ15Z-1</strain>
    </source>
</reference>
<feature type="binding site" evidence="12">
    <location>
        <position position="80"/>
    </location>
    <ligand>
        <name>Na(+)</name>
        <dbReference type="ChEBI" id="CHEBI:29101"/>
        <note>structural</note>
    </ligand>
</feature>
<comment type="activity regulation">
    <text evidence="12">Na(+) is not transported, but it plays an essential structural role and its presence is essential for fluoride channel function.</text>
</comment>
<keyword evidence="5 12" id="KW-1133">Transmembrane helix</keyword>
<dbReference type="Pfam" id="PF02537">
    <property type="entry name" value="CRCB"/>
    <property type="match status" value="1"/>
</dbReference>
<dbReference type="GO" id="GO:0062054">
    <property type="term" value="F:fluoride channel activity"/>
    <property type="evidence" value="ECO:0007669"/>
    <property type="project" value="UniProtKB-UniRule"/>
</dbReference>
<evidence type="ECO:0000256" key="9">
    <source>
        <dbReference type="ARBA" id="ARBA00023303"/>
    </source>
</evidence>
<accession>A0A9X2T6R5</accession>
<evidence type="ECO:0000256" key="3">
    <source>
        <dbReference type="ARBA" id="ARBA00022519"/>
    </source>
</evidence>
<dbReference type="Proteomes" id="UP001151088">
    <property type="component" value="Unassembled WGS sequence"/>
</dbReference>
<feature type="transmembrane region" description="Helical" evidence="12">
    <location>
        <begin position="98"/>
        <end position="123"/>
    </location>
</feature>
<evidence type="ECO:0000256" key="12">
    <source>
        <dbReference type="HAMAP-Rule" id="MF_00454"/>
    </source>
</evidence>
<comment type="catalytic activity">
    <reaction evidence="11">
        <text>fluoride(in) = fluoride(out)</text>
        <dbReference type="Rhea" id="RHEA:76159"/>
        <dbReference type="ChEBI" id="CHEBI:17051"/>
    </reaction>
    <physiologicalReaction direction="left-to-right" evidence="11">
        <dbReference type="Rhea" id="RHEA:76160"/>
    </physiologicalReaction>
</comment>
<evidence type="ECO:0000256" key="7">
    <source>
        <dbReference type="ARBA" id="ARBA00023065"/>
    </source>
</evidence>
<dbReference type="RefSeq" id="WP_258733881.1">
    <property type="nucleotide sequence ID" value="NZ_JANTHZ010000007.1"/>
</dbReference>
<dbReference type="GO" id="GO:0005886">
    <property type="term" value="C:plasma membrane"/>
    <property type="evidence" value="ECO:0007669"/>
    <property type="project" value="UniProtKB-SubCell"/>
</dbReference>
<keyword evidence="12" id="KW-0479">Metal-binding</keyword>
<keyword evidence="9 12" id="KW-0407">Ion channel</keyword>
<evidence type="ECO:0000313" key="14">
    <source>
        <dbReference type="Proteomes" id="UP001151088"/>
    </source>
</evidence>
<evidence type="ECO:0000256" key="6">
    <source>
        <dbReference type="ARBA" id="ARBA00023053"/>
    </source>
</evidence>
<keyword evidence="8 12" id="KW-0472">Membrane</keyword>
<dbReference type="InterPro" id="IPR003691">
    <property type="entry name" value="FluC"/>
</dbReference>
<evidence type="ECO:0000256" key="11">
    <source>
        <dbReference type="ARBA" id="ARBA00035585"/>
    </source>
</evidence>
<keyword evidence="14" id="KW-1185">Reference proteome</keyword>
<keyword evidence="6 12" id="KW-0915">Sodium</keyword>
<sequence>MSGLFLIFLGAGIGGVLRNAVGMASIRMFGTAFPFGTFLVNVVGSFIIGCAAGWLTMRVEHMWAGHARFFVVTGLLGGFTTFSSFSLDAAILAERGEVWLAALYVGGSVIVSLAAVFGGLALVRAVA</sequence>
<comment type="subcellular location">
    <subcellularLocation>
        <location evidence="1 12">Cell membrane</location>
        <topology evidence="1 12">Multi-pass membrane protein</topology>
    </subcellularLocation>
</comment>
<dbReference type="PANTHER" id="PTHR28259">
    <property type="entry name" value="FLUORIDE EXPORT PROTEIN 1-RELATED"/>
    <property type="match status" value="1"/>
</dbReference>
<dbReference type="GO" id="GO:0140114">
    <property type="term" value="P:cellular detoxification of fluoride"/>
    <property type="evidence" value="ECO:0007669"/>
    <property type="project" value="UniProtKB-UniRule"/>
</dbReference>
<feature type="binding site" evidence="12">
    <location>
        <position position="77"/>
    </location>
    <ligand>
        <name>Na(+)</name>
        <dbReference type="ChEBI" id="CHEBI:29101"/>
        <note>structural</note>
    </ligand>
</feature>
<comment type="similarity">
    <text evidence="10 12">Belongs to the fluoride channel Fluc/FEX (TC 1.A.43) family.</text>
</comment>
<evidence type="ECO:0000313" key="13">
    <source>
        <dbReference type="EMBL" id="MCS0496689.1"/>
    </source>
</evidence>
<comment type="function">
    <text evidence="12">Fluoride-specific ion channel. Important for reducing fluoride concentration in the cell, thus reducing its toxicity.</text>
</comment>
<dbReference type="NCBIfam" id="NF010794">
    <property type="entry name" value="PRK14198.1"/>
    <property type="match status" value="1"/>
</dbReference>
<dbReference type="PANTHER" id="PTHR28259:SF1">
    <property type="entry name" value="FLUORIDE EXPORT PROTEIN 1-RELATED"/>
    <property type="match status" value="1"/>
</dbReference>
<keyword evidence="2 12" id="KW-1003">Cell membrane</keyword>
<proteinExistence type="inferred from homology"/>
<dbReference type="GO" id="GO:0046872">
    <property type="term" value="F:metal ion binding"/>
    <property type="evidence" value="ECO:0007669"/>
    <property type="project" value="UniProtKB-KW"/>
</dbReference>
<keyword evidence="12" id="KW-0813">Transport</keyword>